<dbReference type="RefSeq" id="WP_111351659.1">
    <property type="nucleotide sequence ID" value="NZ_QHHQ01000008.1"/>
</dbReference>
<dbReference type="Pfam" id="PF08402">
    <property type="entry name" value="TOBE_2"/>
    <property type="match status" value="1"/>
</dbReference>
<evidence type="ECO:0000313" key="8">
    <source>
        <dbReference type="Proteomes" id="UP000249590"/>
    </source>
</evidence>
<dbReference type="InterPro" id="IPR003593">
    <property type="entry name" value="AAA+_ATPase"/>
</dbReference>
<dbReference type="PROSITE" id="PS00211">
    <property type="entry name" value="ABC_TRANSPORTER_1"/>
    <property type="match status" value="1"/>
</dbReference>
<dbReference type="InterPro" id="IPR013611">
    <property type="entry name" value="Transp-assoc_OB_typ2"/>
</dbReference>
<dbReference type="GO" id="GO:0016887">
    <property type="term" value="F:ATP hydrolysis activity"/>
    <property type="evidence" value="ECO:0007669"/>
    <property type="project" value="InterPro"/>
</dbReference>
<dbReference type="OrthoDB" id="9802264at2"/>
<dbReference type="AlphaFoldDB" id="A0A8B2NIF0"/>
<evidence type="ECO:0000256" key="4">
    <source>
        <dbReference type="ARBA" id="ARBA00022741"/>
    </source>
</evidence>
<comment type="caution">
    <text evidence="7">The sequence shown here is derived from an EMBL/GenBank/DDBJ whole genome shotgun (WGS) entry which is preliminary data.</text>
</comment>
<dbReference type="SUPFAM" id="SSF50331">
    <property type="entry name" value="MOP-like"/>
    <property type="match status" value="1"/>
</dbReference>
<dbReference type="InterPro" id="IPR008995">
    <property type="entry name" value="Mo/tungstate-bd_C_term_dom"/>
</dbReference>
<evidence type="ECO:0000256" key="2">
    <source>
        <dbReference type="ARBA" id="ARBA00005417"/>
    </source>
</evidence>
<evidence type="ECO:0000256" key="1">
    <source>
        <dbReference type="ARBA" id="ARBA00004417"/>
    </source>
</evidence>
<keyword evidence="5 7" id="KW-0067">ATP-binding</keyword>
<evidence type="ECO:0000313" key="7">
    <source>
        <dbReference type="EMBL" id="RAH97814.1"/>
    </source>
</evidence>
<dbReference type="PANTHER" id="PTHR42781">
    <property type="entry name" value="SPERMIDINE/PUTRESCINE IMPORT ATP-BINDING PROTEIN POTA"/>
    <property type="match status" value="1"/>
</dbReference>
<dbReference type="PROSITE" id="PS50893">
    <property type="entry name" value="ABC_TRANSPORTER_2"/>
    <property type="match status" value="1"/>
</dbReference>
<gene>
    <name evidence="7" type="ORF">DLJ53_28685</name>
</gene>
<keyword evidence="3" id="KW-0813">Transport</keyword>
<dbReference type="PANTHER" id="PTHR42781:SF4">
    <property type="entry name" value="SPERMIDINE_PUTRESCINE IMPORT ATP-BINDING PROTEIN POTA"/>
    <property type="match status" value="1"/>
</dbReference>
<protein>
    <submittedName>
        <fullName evidence="7">Fe3+/spermidine/putrescine ABC transporter ATP-binding protein</fullName>
    </submittedName>
</protein>
<proteinExistence type="inferred from homology"/>
<sequence length="351" mass="37417">MSSLSLQGLTKTYGDTPVVDGATLTVEEGEFVSLLGPSGCGKTTILRMVAGLLAPSGGSIRIGERDVTRLATHKRRIGLVFQSYALFPHLTVFENVAFGLKRQGASDIRSRVAEALDMVQLGHVAERYPKALSGGQQQRIALARALAPRPSLLLLDEPLSNLDAQLRDDMQIELKRLQRELGITSLFVTHDQSEALSMSDRICILAHGRIQQYAAPEEVYRRPANGFVARFIGKPNALSGTLAGDRVDIGVPLAFQPTVPLPGSGPVEVVVRHSDVALSRAPAEGPNVFAGTVRLRAFVGARIQYVVGIAGGPELIAEVDSNDPAGDLVVGDTVSVRIEPAAVYVSPKFAA</sequence>
<accession>A0A8B2NIF0</accession>
<organism evidence="7 8">
    <name type="scientific">Acuticoccus sediminis</name>
    <dbReference type="NCBI Taxonomy" id="2184697"/>
    <lineage>
        <taxon>Bacteria</taxon>
        <taxon>Pseudomonadati</taxon>
        <taxon>Pseudomonadota</taxon>
        <taxon>Alphaproteobacteria</taxon>
        <taxon>Hyphomicrobiales</taxon>
        <taxon>Amorphaceae</taxon>
        <taxon>Acuticoccus</taxon>
    </lineage>
</organism>
<comment type="subcellular location">
    <subcellularLocation>
        <location evidence="1">Cell inner membrane</location>
        <topology evidence="1">Peripheral membrane protein</topology>
    </subcellularLocation>
</comment>
<reference evidence="7 8" key="1">
    <citation type="submission" date="2018-05" db="EMBL/GenBank/DDBJ databases">
        <title>Acuticoccus sediminis sp. nov., isolated from deep-sea sediment of Indian Ocean.</title>
        <authorList>
            <person name="Liu X."/>
            <person name="Lai Q."/>
            <person name="Du Y."/>
            <person name="Sun F."/>
            <person name="Zhang X."/>
            <person name="Wang S."/>
            <person name="Shao Z."/>
        </authorList>
    </citation>
    <scope>NUCLEOTIDE SEQUENCE [LARGE SCALE GENOMIC DNA]</scope>
    <source>
        <strain evidence="7 8">PTG4-2</strain>
    </source>
</reference>
<evidence type="ECO:0000259" key="6">
    <source>
        <dbReference type="PROSITE" id="PS50893"/>
    </source>
</evidence>
<dbReference type="SMART" id="SM00382">
    <property type="entry name" value="AAA"/>
    <property type="match status" value="1"/>
</dbReference>
<dbReference type="Proteomes" id="UP000249590">
    <property type="component" value="Unassembled WGS sequence"/>
</dbReference>
<dbReference type="Gene3D" id="2.40.50.100">
    <property type="match status" value="1"/>
</dbReference>
<evidence type="ECO:0000256" key="3">
    <source>
        <dbReference type="ARBA" id="ARBA00022448"/>
    </source>
</evidence>
<dbReference type="GO" id="GO:0140359">
    <property type="term" value="F:ABC-type transporter activity"/>
    <property type="evidence" value="ECO:0007669"/>
    <property type="project" value="UniProtKB-ARBA"/>
</dbReference>
<dbReference type="InterPro" id="IPR050093">
    <property type="entry name" value="ABC_SmlMolc_Importer"/>
</dbReference>
<dbReference type="GO" id="GO:0005524">
    <property type="term" value="F:ATP binding"/>
    <property type="evidence" value="ECO:0007669"/>
    <property type="project" value="UniProtKB-KW"/>
</dbReference>
<keyword evidence="8" id="KW-1185">Reference proteome</keyword>
<dbReference type="FunFam" id="3.40.50.300:FF:000042">
    <property type="entry name" value="Maltose/maltodextrin ABC transporter, ATP-binding protein"/>
    <property type="match status" value="1"/>
</dbReference>
<dbReference type="GO" id="GO:0043190">
    <property type="term" value="C:ATP-binding cassette (ABC) transporter complex"/>
    <property type="evidence" value="ECO:0007669"/>
    <property type="project" value="InterPro"/>
</dbReference>
<feature type="domain" description="ABC transporter" evidence="6">
    <location>
        <begin position="4"/>
        <end position="232"/>
    </location>
</feature>
<dbReference type="Pfam" id="PF00005">
    <property type="entry name" value="ABC_tran"/>
    <property type="match status" value="1"/>
</dbReference>
<dbReference type="InterPro" id="IPR003439">
    <property type="entry name" value="ABC_transporter-like_ATP-bd"/>
</dbReference>
<dbReference type="InterPro" id="IPR027417">
    <property type="entry name" value="P-loop_NTPase"/>
</dbReference>
<dbReference type="SUPFAM" id="SSF52540">
    <property type="entry name" value="P-loop containing nucleoside triphosphate hydrolases"/>
    <property type="match status" value="1"/>
</dbReference>
<dbReference type="Gene3D" id="3.40.50.300">
    <property type="entry name" value="P-loop containing nucleotide triphosphate hydrolases"/>
    <property type="match status" value="1"/>
</dbReference>
<dbReference type="InterPro" id="IPR017871">
    <property type="entry name" value="ABC_transporter-like_CS"/>
</dbReference>
<comment type="similarity">
    <text evidence="2">Belongs to the ABC transporter superfamily.</text>
</comment>
<name>A0A8B2NIF0_9HYPH</name>
<keyword evidence="4" id="KW-0547">Nucleotide-binding</keyword>
<evidence type="ECO:0000256" key="5">
    <source>
        <dbReference type="ARBA" id="ARBA00022840"/>
    </source>
</evidence>
<dbReference type="EMBL" id="QHHQ01000008">
    <property type="protein sequence ID" value="RAH97814.1"/>
    <property type="molecule type" value="Genomic_DNA"/>
</dbReference>